<keyword evidence="2" id="KW-1185">Reference proteome</keyword>
<evidence type="ECO:0000313" key="1">
    <source>
        <dbReference type="EMBL" id="MCY1719534.1"/>
    </source>
</evidence>
<dbReference type="AlphaFoldDB" id="A0A9X3J3N5"/>
<organism evidence="1 2">
    <name type="scientific">Draconibacterium aestuarii</name>
    <dbReference type="NCBI Taxonomy" id="2998507"/>
    <lineage>
        <taxon>Bacteria</taxon>
        <taxon>Pseudomonadati</taxon>
        <taxon>Bacteroidota</taxon>
        <taxon>Bacteroidia</taxon>
        <taxon>Marinilabiliales</taxon>
        <taxon>Prolixibacteraceae</taxon>
        <taxon>Draconibacterium</taxon>
    </lineage>
</organism>
<reference evidence="1" key="1">
    <citation type="submission" date="2022-11" db="EMBL/GenBank/DDBJ databases">
        <title>Marilongibacter aestuarii gen. nov., sp. nov., isolated from tidal flat sediment.</title>
        <authorList>
            <person name="Jiayan W."/>
        </authorList>
    </citation>
    <scope>NUCLEOTIDE SEQUENCE</scope>
    <source>
        <strain evidence="1">Z1-6</strain>
    </source>
</reference>
<dbReference type="Proteomes" id="UP001145087">
    <property type="component" value="Unassembled WGS sequence"/>
</dbReference>
<dbReference type="RefSeq" id="WP_343331872.1">
    <property type="nucleotide sequence ID" value="NZ_JAPOHD010000008.1"/>
</dbReference>
<dbReference type="InterPro" id="IPR024492">
    <property type="entry name" value="DUF2764"/>
</dbReference>
<evidence type="ECO:0000313" key="2">
    <source>
        <dbReference type="Proteomes" id="UP001145087"/>
    </source>
</evidence>
<sequence length="287" mass="34527">MLKKEYYCLVAGLPDLLFNENKLAVNSLNFREELKYQLSHSDYKLVEFLFLPFDNKNLINLLFQQNHPFNSLGIISKTKLEEQLSPTDEEIILPEYMLQFITWMKKRDSKEFSIEAENILHSLYYEFVLTTKNQFLKNWFLFELNTKNILTAFNCIHHNYELDEQLLQVPQNDTVYSLLLNKRLKFELFEDEFPFSDQIFRIAESDAKSIEKEKTLDRIKWDYLDEFTFFHYFTIEKILSFILKLMISERWMKLDTETGRQLLDRLINDLKTSYEFPAEFSLVKKTG</sequence>
<proteinExistence type="predicted"/>
<gene>
    <name evidence="1" type="ORF">OU798_04225</name>
</gene>
<name>A0A9X3J3N5_9BACT</name>
<protein>
    <submittedName>
        <fullName evidence="1">DUF2764 family protein</fullName>
    </submittedName>
</protein>
<dbReference type="EMBL" id="JAPOHD010000008">
    <property type="protein sequence ID" value="MCY1719534.1"/>
    <property type="molecule type" value="Genomic_DNA"/>
</dbReference>
<accession>A0A9X3J3N5</accession>
<comment type="caution">
    <text evidence="1">The sequence shown here is derived from an EMBL/GenBank/DDBJ whole genome shotgun (WGS) entry which is preliminary data.</text>
</comment>
<dbReference type="Pfam" id="PF10962">
    <property type="entry name" value="DUF2764"/>
    <property type="match status" value="1"/>
</dbReference>